<evidence type="ECO:0000313" key="1">
    <source>
        <dbReference type="EMBL" id="CUO66882.1"/>
    </source>
</evidence>
<dbReference type="Proteomes" id="UP000095431">
    <property type="component" value="Unassembled WGS sequence"/>
</dbReference>
<accession>A0A174GVY1</accession>
<evidence type="ECO:0000313" key="2">
    <source>
        <dbReference type="Proteomes" id="UP000095431"/>
    </source>
</evidence>
<dbReference type="RefSeq" id="WP_055060662.1">
    <property type="nucleotide sequence ID" value="NZ_BTHH01000036.1"/>
</dbReference>
<reference evidence="1 2" key="1">
    <citation type="submission" date="2015-09" db="EMBL/GenBank/DDBJ databases">
        <authorList>
            <consortium name="Pathogen Informatics"/>
        </authorList>
    </citation>
    <scope>NUCLEOTIDE SEQUENCE [LARGE SCALE GENOMIC DNA]</scope>
    <source>
        <strain evidence="1 2">2789STDY5834863</strain>
    </source>
</reference>
<dbReference type="AlphaFoldDB" id="A0A174GVY1"/>
<name>A0A174GVY1_9FIRM</name>
<organism evidence="1 2">
    <name type="scientific">Blautia wexlerae</name>
    <dbReference type="NCBI Taxonomy" id="418240"/>
    <lineage>
        <taxon>Bacteria</taxon>
        <taxon>Bacillati</taxon>
        <taxon>Bacillota</taxon>
        <taxon>Clostridia</taxon>
        <taxon>Lachnospirales</taxon>
        <taxon>Lachnospiraceae</taxon>
        <taxon>Blautia</taxon>
    </lineage>
</organism>
<proteinExistence type="predicted"/>
<sequence length="146" mass="16915">MSIKITPDKYPQIIEVYNTEGKTAAYDLMRSCYEIKNPTCVMKRMKADKSLGYNYDTDRFESDSHKEDDIFLNLEMLCENKIETSDRSEGAISRNDRIKAMENMVHSLISDRLLELSKYVLLDPIGKRILIDKSSMQTDGYQVLIN</sequence>
<protein>
    <submittedName>
        <fullName evidence="1">Uncharacterized protein</fullName>
    </submittedName>
</protein>
<gene>
    <name evidence="1" type="ORF">ERS852478_03519</name>
</gene>
<dbReference type="EMBL" id="CYZN01000036">
    <property type="protein sequence ID" value="CUO66882.1"/>
    <property type="molecule type" value="Genomic_DNA"/>
</dbReference>